<keyword evidence="2" id="KW-1185">Reference proteome</keyword>
<reference evidence="2" key="1">
    <citation type="journal article" date="2019" name="Int. J. Syst. Evol. Microbiol.">
        <title>The Global Catalogue of Microorganisms (GCM) 10K type strain sequencing project: providing services to taxonomists for standard genome sequencing and annotation.</title>
        <authorList>
            <consortium name="The Broad Institute Genomics Platform"/>
            <consortium name="The Broad Institute Genome Sequencing Center for Infectious Disease"/>
            <person name="Wu L."/>
            <person name="Ma J."/>
        </authorList>
    </citation>
    <scope>NUCLEOTIDE SEQUENCE [LARGE SCALE GENOMIC DNA]</scope>
    <source>
        <strain evidence="2">KCTC 52165</strain>
    </source>
</reference>
<evidence type="ECO:0000313" key="2">
    <source>
        <dbReference type="Proteomes" id="UP001595583"/>
    </source>
</evidence>
<dbReference type="EMBL" id="JBHRTK010000019">
    <property type="protein sequence ID" value="MFC3208208.1"/>
    <property type="molecule type" value="Genomic_DNA"/>
</dbReference>
<proteinExistence type="predicted"/>
<protein>
    <recommendedName>
        <fullName evidence="3">DUF1828 domain-containing protein</fullName>
    </recommendedName>
</protein>
<comment type="caution">
    <text evidence="1">The sequence shown here is derived from an EMBL/GenBank/DDBJ whole genome shotgun (WGS) entry which is preliminary data.</text>
</comment>
<organism evidence="1 2">
    <name type="scientific">Aquamicrobium soli</name>
    <dbReference type="NCBI Taxonomy" id="1811518"/>
    <lineage>
        <taxon>Bacteria</taxon>
        <taxon>Pseudomonadati</taxon>
        <taxon>Pseudomonadota</taxon>
        <taxon>Alphaproteobacteria</taxon>
        <taxon>Hyphomicrobiales</taxon>
        <taxon>Phyllobacteriaceae</taxon>
        <taxon>Aquamicrobium</taxon>
    </lineage>
</organism>
<evidence type="ECO:0000313" key="1">
    <source>
        <dbReference type="EMBL" id="MFC3208208.1"/>
    </source>
</evidence>
<sequence>MQALIEEIAKELVITGVDQGEGLIALPQTYPGGASVVVRVRGSGDEFYVSDQGNGYMEAELLGGTSVFARLAPQIAQFHGVDYDGSCFFTTRVTREWLANAVLFIGSASRKTVEQTAQKLGQERDHDLTEVFRSTVREFFGVQAHFDYEMRGRSLKRWRFDAAIMRQGVPRLIELVSPSHVSINSAFVKFTDIARLEEPVRRTVMLTNAERTNQADKVLLGEAADVVVPFARTREAFAQAA</sequence>
<gene>
    <name evidence="1" type="ORF">ACFOHJ_18450</name>
</gene>
<evidence type="ECO:0008006" key="3">
    <source>
        <dbReference type="Google" id="ProtNLM"/>
    </source>
</evidence>
<dbReference type="Proteomes" id="UP001595583">
    <property type="component" value="Unassembled WGS sequence"/>
</dbReference>
<accession>A0ABV7KI06</accession>
<name>A0ABV7KI06_9HYPH</name>